<sequence length="86" mass="9503">MLVDETADVSNVEQSCVCVSYTSAGIRHPASSVFCRSSWKEQQRRNVRESVANAERHEPVTVCYVSPFRKGTLLPDAAFVQNSLVG</sequence>
<dbReference type="EMBL" id="JAVRJZ010000019">
    <property type="protein sequence ID" value="KAK2707771.1"/>
    <property type="molecule type" value="Genomic_DNA"/>
</dbReference>
<organism evidence="1 2">
    <name type="scientific">Artemia franciscana</name>
    <name type="common">Brine shrimp</name>
    <name type="synonym">Artemia sanfranciscana</name>
    <dbReference type="NCBI Taxonomy" id="6661"/>
    <lineage>
        <taxon>Eukaryota</taxon>
        <taxon>Metazoa</taxon>
        <taxon>Ecdysozoa</taxon>
        <taxon>Arthropoda</taxon>
        <taxon>Crustacea</taxon>
        <taxon>Branchiopoda</taxon>
        <taxon>Anostraca</taxon>
        <taxon>Artemiidae</taxon>
        <taxon>Artemia</taxon>
    </lineage>
</organism>
<accession>A0AA88KZZ8</accession>
<comment type="caution">
    <text evidence="1">The sequence shown here is derived from an EMBL/GenBank/DDBJ whole genome shotgun (WGS) entry which is preliminary data.</text>
</comment>
<gene>
    <name evidence="1" type="ORF">QYM36_015466</name>
</gene>
<keyword evidence="2" id="KW-1185">Reference proteome</keyword>
<name>A0AA88KZZ8_ARTSF</name>
<protein>
    <submittedName>
        <fullName evidence="1">Uncharacterized protein</fullName>
    </submittedName>
</protein>
<evidence type="ECO:0000313" key="1">
    <source>
        <dbReference type="EMBL" id="KAK2707771.1"/>
    </source>
</evidence>
<proteinExistence type="predicted"/>
<dbReference type="AlphaFoldDB" id="A0AA88KZZ8"/>
<evidence type="ECO:0000313" key="2">
    <source>
        <dbReference type="Proteomes" id="UP001187531"/>
    </source>
</evidence>
<reference evidence="1" key="1">
    <citation type="submission" date="2023-07" db="EMBL/GenBank/DDBJ databases">
        <title>Chromosome-level genome assembly of Artemia franciscana.</title>
        <authorList>
            <person name="Jo E."/>
        </authorList>
    </citation>
    <scope>NUCLEOTIDE SEQUENCE</scope>
    <source>
        <tissue evidence="1">Whole body</tissue>
    </source>
</reference>
<dbReference type="Proteomes" id="UP001187531">
    <property type="component" value="Unassembled WGS sequence"/>
</dbReference>